<feature type="compositionally biased region" description="Polar residues" evidence="7">
    <location>
        <begin position="306"/>
        <end position="315"/>
    </location>
</feature>
<feature type="domain" description="Vacuolar protein sorting-associated protein 54 C-terminal" evidence="8">
    <location>
        <begin position="688"/>
        <end position="819"/>
    </location>
</feature>
<keyword evidence="6" id="KW-0175">Coiled coil</keyword>
<evidence type="ECO:0000256" key="4">
    <source>
        <dbReference type="ARBA" id="ARBA00022927"/>
    </source>
</evidence>
<keyword evidence="4" id="KW-0653">Protein transport</keyword>
<sequence>MVRPCPHHPTQCRPFLAHRQTQRRRARSGSHGTQRAKGVHASVSETTTADGPAHDTFAALPRVHVPNLAWSSTTQGFNAVSSVLNNPHKRHAPPKAHSPLPPVQPAVLPRVKRRDFDPYLRAVAPEWDRFLHAASPQSDSPSTPKLLTPLHTVSSVFFDPNFDLAHSRTFDAVTERVHGGKDDSDPSSLSHSLPLLEKLSHHADTIEQHLVREISLRSTSFFAALTNLQDLQSESEHCLDRIAKLPIRGLHIARKESRCSNLAAVNHAVRELTAVVEMSSVARGLVAAAQWGEALTVIDTIQSLLNPSPQHTAPTATVKRPTRQSDDAPSPLTPTPESPLLPTAENTPLSSVPLSSLTAFHSLPAHIRAMNAEISSSLTTDLVSTLKLDLLDRVNLESHPVENTDITLKDRLRPLLQGLLRTTGIREAVVAWRQVVTSEVRGIIKRYLPSFDPDEDEKSPKAVTSGLSSLLRSMSHEEFSSTVFRVYKTLLNGIEGLQVQNGILKDVLESHLSTSVSIDLAPLQDELSDILSSAADLSNKLVAKVVSYRSEQLAQLDLPSFLVFFNQSWDFVIRCEVICRRMIMGLRGTMLGQARLFLQAFHQSRINQSAKLVEDEQWNQMDVPSAVQHATDVLVDSAVRDSPDLVIAGKPLSTAPPSHSANGKAMPIPSRQNGSAAPTAKYIHIEERPYFCVSATGAVLGLLMEYLKLVVNLPMLNTDTMSRVIEFLKAFNSRTCQVVLGAGAMRSAGLKNITAKHLALASQSLSIMVALIPYVRETFRRHLSPNQAVMLVEFDKLKRDFQEHQNEIHSKLVAIMGDRISAHVKSLQAVNWEIPRQGDGVNDYMELLIKETVTLHKVLSRYLSAPIVEYVMSQVFAAINHRLSEEYGQIELQSQEAKDRMLADAHFLHQKLSVLKNVSAPTNMLGTLVAEKPIPRKSTLGNLRTSAGPNERLRGLLSRRDITKPDKPLPSPAQSPPTAPSNGATADEFVGDSDRVIPPPRSSPRSASTVLARAEGRTSVDSNGVQGNVFQSEEEFPGNANPSSSALSLLGAVREPSGSNDDVQHGALPS</sequence>
<feature type="region of interest" description="Disordered" evidence="7">
    <location>
        <begin position="306"/>
        <end position="349"/>
    </location>
</feature>
<feature type="compositionally biased region" description="Low complexity" evidence="7">
    <location>
        <begin position="340"/>
        <end position="349"/>
    </location>
</feature>
<dbReference type="OrthoDB" id="10259024at2759"/>
<dbReference type="GO" id="GO:0015031">
    <property type="term" value="P:protein transport"/>
    <property type="evidence" value="ECO:0007669"/>
    <property type="project" value="UniProtKB-KW"/>
</dbReference>
<dbReference type="PANTHER" id="PTHR12965">
    <property type="entry name" value="VACUOLAR PROTEIN SORTING 54"/>
    <property type="match status" value="1"/>
</dbReference>
<dbReference type="PANTHER" id="PTHR12965:SF0">
    <property type="entry name" value="VACUOLAR PROTEIN SORTING-ASSOCIATED PROTEIN 54"/>
    <property type="match status" value="1"/>
</dbReference>
<evidence type="ECO:0000313" key="9">
    <source>
        <dbReference type="EMBL" id="KAG6376229.1"/>
    </source>
</evidence>
<keyword evidence="3" id="KW-0813">Transport</keyword>
<accession>A0A8I2YQ58</accession>
<feature type="region of interest" description="Disordered" evidence="7">
    <location>
        <begin position="654"/>
        <end position="673"/>
    </location>
</feature>
<dbReference type="GO" id="GO:0006896">
    <property type="term" value="P:Golgi to vacuole transport"/>
    <property type="evidence" value="ECO:0007669"/>
    <property type="project" value="TreeGrafter"/>
</dbReference>
<evidence type="ECO:0000259" key="8">
    <source>
        <dbReference type="Pfam" id="PF07928"/>
    </source>
</evidence>
<keyword evidence="5" id="KW-0333">Golgi apparatus</keyword>
<reference evidence="9" key="1">
    <citation type="submission" date="2021-03" db="EMBL/GenBank/DDBJ databases">
        <title>Evolutionary innovations through gain and loss of genes in the ectomycorrhizal Boletales.</title>
        <authorList>
            <person name="Wu G."/>
            <person name="Miyauchi S."/>
            <person name="Morin E."/>
            <person name="Yang Z.-L."/>
            <person name="Xu J."/>
            <person name="Martin F.M."/>
        </authorList>
    </citation>
    <scope>NUCLEOTIDE SEQUENCE</scope>
    <source>
        <strain evidence="9">BR01</strain>
    </source>
</reference>
<feature type="compositionally biased region" description="Polar residues" evidence="7">
    <location>
        <begin position="1019"/>
        <end position="1031"/>
    </location>
</feature>
<dbReference type="Pfam" id="PF07928">
    <property type="entry name" value="Vps54"/>
    <property type="match status" value="1"/>
</dbReference>
<dbReference type="AlphaFoldDB" id="A0A8I2YQ58"/>
<evidence type="ECO:0000256" key="6">
    <source>
        <dbReference type="ARBA" id="ARBA00023054"/>
    </source>
</evidence>
<gene>
    <name evidence="9" type="ORF">JVT61DRAFT_2204</name>
</gene>
<dbReference type="Gene3D" id="6.10.250.860">
    <property type="match status" value="1"/>
</dbReference>
<feature type="compositionally biased region" description="Polar residues" evidence="7">
    <location>
        <begin position="939"/>
        <end position="948"/>
    </location>
</feature>
<dbReference type="GO" id="GO:0000938">
    <property type="term" value="C:GARP complex"/>
    <property type="evidence" value="ECO:0007669"/>
    <property type="project" value="InterPro"/>
</dbReference>
<evidence type="ECO:0000313" key="10">
    <source>
        <dbReference type="Proteomes" id="UP000683000"/>
    </source>
</evidence>
<evidence type="ECO:0000256" key="3">
    <source>
        <dbReference type="ARBA" id="ARBA00022448"/>
    </source>
</evidence>
<feature type="compositionally biased region" description="Basic and acidic residues" evidence="7">
    <location>
        <begin position="951"/>
        <end position="967"/>
    </location>
</feature>
<evidence type="ECO:0000256" key="2">
    <source>
        <dbReference type="ARBA" id="ARBA00009150"/>
    </source>
</evidence>
<comment type="similarity">
    <text evidence="2">Belongs to the VPS54 family.</text>
</comment>
<name>A0A8I2YQ58_9AGAM</name>
<feature type="compositionally biased region" description="Low complexity" evidence="7">
    <location>
        <begin position="1037"/>
        <end position="1052"/>
    </location>
</feature>
<protein>
    <submittedName>
        <fullName evidence="9">Vps54-like protein-domain-containing protein</fullName>
    </submittedName>
</protein>
<evidence type="ECO:0000256" key="7">
    <source>
        <dbReference type="SAM" id="MobiDB-lite"/>
    </source>
</evidence>
<proteinExistence type="inferred from homology"/>
<feature type="region of interest" description="Disordered" evidence="7">
    <location>
        <begin position="1"/>
        <end position="50"/>
    </location>
</feature>
<keyword evidence="10" id="KW-1185">Reference proteome</keyword>
<dbReference type="Proteomes" id="UP000683000">
    <property type="component" value="Unassembled WGS sequence"/>
</dbReference>
<dbReference type="EMBL" id="JAGFBS010000012">
    <property type="protein sequence ID" value="KAG6376229.1"/>
    <property type="molecule type" value="Genomic_DNA"/>
</dbReference>
<feature type="compositionally biased region" description="Pro residues" evidence="7">
    <location>
        <begin position="968"/>
        <end position="979"/>
    </location>
</feature>
<dbReference type="GO" id="GO:0019905">
    <property type="term" value="F:syntaxin binding"/>
    <property type="evidence" value="ECO:0007669"/>
    <property type="project" value="TreeGrafter"/>
</dbReference>
<dbReference type="InterPro" id="IPR012501">
    <property type="entry name" value="Vps54_C"/>
</dbReference>
<comment type="caution">
    <text evidence="9">The sequence shown here is derived from an EMBL/GenBank/DDBJ whole genome shotgun (WGS) entry which is preliminary data.</text>
</comment>
<feature type="region of interest" description="Disordered" evidence="7">
    <location>
        <begin position="938"/>
        <end position="1070"/>
    </location>
</feature>
<evidence type="ECO:0000256" key="5">
    <source>
        <dbReference type="ARBA" id="ARBA00023034"/>
    </source>
</evidence>
<dbReference type="GO" id="GO:0005829">
    <property type="term" value="C:cytosol"/>
    <property type="evidence" value="ECO:0007669"/>
    <property type="project" value="GOC"/>
</dbReference>
<dbReference type="InterPro" id="IPR039745">
    <property type="entry name" value="Vps54"/>
</dbReference>
<organism evidence="9 10">
    <name type="scientific">Boletus reticuloceps</name>
    <dbReference type="NCBI Taxonomy" id="495285"/>
    <lineage>
        <taxon>Eukaryota</taxon>
        <taxon>Fungi</taxon>
        <taxon>Dikarya</taxon>
        <taxon>Basidiomycota</taxon>
        <taxon>Agaricomycotina</taxon>
        <taxon>Agaricomycetes</taxon>
        <taxon>Agaricomycetidae</taxon>
        <taxon>Boletales</taxon>
        <taxon>Boletineae</taxon>
        <taxon>Boletaceae</taxon>
        <taxon>Boletoideae</taxon>
        <taxon>Boletus</taxon>
    </lineage>
</organism>
<comment type="subcellular location">
    <subcellularLocation>
        <location evidence="1">Golgi apparatus</location>
        <location evidence="1">trans-Golgi network</location>
    </subcellularLocation>
</comment>
<evidence type="ECO:0000256" key="1">
    <source>
        <dbReference type="ARBA" id="ARBA00004601"/>
    </source>
</evidence>
<dbReference type="GO" id="GO:0042147">
    <property type="term" value="P:retrograde transport, endosome to Golgi"/>
    <property type="evidence" value="ECO:0007669"/>
    <property type="project" value="InterPro"/>
</dbReference>